<organism evidence="1 2">
    <name type="scientific">Thalassiosira oceanica</name>
    <name type="common">Marine diatom</name>
    <dbReference type="NCBI Taxonomy" id="159749"/>
    <lineage>
        <taxon>Eukaryota</taxon>
        <taxon>Sar</taxon>
        <taxon>Stramenopiles</taxon>
        <taxon>Ochrophyta</taxon>
        <taxon>Bacillariophyta</taxon>
        <taxon>Coscinodiscophyceae</taxon>
        <taxon>Thalassiosirophycidae</taxon>
        <taxon>Thalassiosirales</taxon>
        <taxon>Thalassiosiraceae</taxon>
        <taxon>Thalassiosira</taxon>
    </lineage>
</organism>
<sequence length="88" mass="9592">MSKRGSRLSSFIARAARHRGPLVVAKRHRISRYPLQWKGAPYKAKGPTGWTGTKQLAPVLVGRTPGRPLSLIARFAPEGVSVQHPRGG</sequence>
<reference evidence="1 2" key="1">
    <citation type="journal article" date="2012" name="Genome Biol.">
        <title>Genome and low-iron response of an oceanic diatom adapted to chronic iron limitation.</title>
        <authorList>
            <person name="Lommer M."/>
            <person name="Specht M."/>
            <person name="Roy A.S."/>
            <person name="Kraemer L."/>
            <person name="Andreson R."/>
            <person name="Gutowska M.A."/>
            <person name="Wolf J."/>
            <person name="Bergner S.V."/>
            <person name="Schilhabel M.B."/>
            <person name="Klostermeier U.C."/>
            <person name="Beiko R.G."/>
            <person name="Rosenstiel P."/>
            <person name="Hippler M."/>
            <person name="Laroche J."/>
        </authorList>
    </citation>
    <scope>NUCLEOTIDE SEQUENCE [LARGE SCALE GENOMIC DNA]</scope>
    <source>
        <strain evidence="1 2">CCMP1005</strain>
    </source>
</reference>
<gene>
    <name evidence="1" type="ORF">THAOC_34896</name>
</gene>
<name>K0RBG4_THAOC</name>
<proteinExistence type="predicted"/>
<dbReference type="Proteomes" id="UP000266841">
    <property type="component" value="Unassembled WGS sequence"/>
</dbReference>
<evidence type="ECO:0000313" key="1">
    <source>
        <dbReference type="EMBL" id="EJK46431.1"/>
    </source>
</evidence>
<dbReference type="EMBL" id="AGNL01047761">
    <property type="protein sequence ID" value="EJK46431.1"/>
    <property type="molecule type" value="Genomic_DNA"/>
</dbReference>
<protein>
    <submittedName>
        <fullName evidence="1">Uncharacterized protein</fullName>
    </submittedName>
</protein>
<accession>K0RBG4</accession>
<evidence type="ECO:0000313" key="2">
    <source>
        <dbReference type="Proteomes" id="UP000266841"/>
    </source>
</evidence>
<dbReference type="AlphaFoldDB" id="K0RBG4"/>
<keyword evidence="2" id="KW-1185">Reference proteome</keyword>
<comment type="caution">
    <text evidence="1">The sequence shown here is derived from an EMBL/GenBank/DDBJ whole genome shotgun (WGS) entry which is preliminary data.</text>
</comment>